<dbReference type="Pfam" id="PF00704">
    <property type="entry name" value="Glyco_hydro_18"/>
    <property type="match status" value="1"/>
</dbReference>
<dbReference type="GO" id="GO:0005576">
    <property type="term" value="C:extracellular region"/>
    <property type="evidence" value="ECO:0007669"/>
    <property type="project" value="TreeGrafter"/>
</dbReference>
<dbReference type="InterPro" id="IPR050314">
    <property type="entry name" value="Glycosyl_Hydrlase_18"/>
</dbReference>
<keyword evidence="3" id="KW-0146">Chitin degradation</keyword>
<dbReference type="GO" id="GO:0006032">
    <property type="term" value="P:chitin catabolic process"/>
    <property type="evidence" value="ECO:0007669"/>
    <property type="project" value="UniProtKB-KW"/>
</dbReference>
<dbReference type="OrthoDB" id="73875at2759"/>
<dbReference type="PROSITE" id="PS01095">
    <property type="entry name" value="GH18_1"/>
    <property type="match status" value="1"/>
</dbReference>
<evidence type="ECO:0000256" key="6">
    <source>
        <dbReference type="ARBA" id="ARBA00023326"/>
    </source>
</evidence>
<dbReference type="AlphaFoldDB" id="A0A0C9XGV5"/>
<evidence type="ECO:0000313" key="11">
    <source>
        <dbReference type="EMBL" id="KIJ95357.1"/>
    </source>
</evidence>
<organism evidence="11 12">
    <name type="scientific">Laccaria amethystina LaAM-08-1</name>
    <dbReference type="NCBI Taxonomy" id="1095629"/>
    <lineage>
        <taxon>Eukaryota</taxon>
        <taxon>Fungi</taxon>
        <taxon>Dikarya</taxon>
        <taxon>Basidiomycota</taxon>
        <taxon>Agaricomycotina</taxon>
        <taxon>Agaricomycetes</taxon>
        <taxon>Agaricomycetidae</taxon>
        <taxon>Agaricales</taxon>
        <taxon>Agaricineae</taxon>
        <taxon>Hydnangiaceae</taxon>
        <taxon>Laccaria</taxon>
    </lineage>
</organism>
<keyword evidence="5 7" id="KW-0326">Glycosidase</keyword>
<keyword evidence="6" id="KW-0624">Polysaccharide degradation</keyword>
<evidence type="ECO:0000256" key="3">
    <source>
        <dbReference type="ARBA" id="ARBA00023024"/>
    </source>
</evidence>
<dbReference type="InterPro" id="IPR001223">
    <property type="entry name" value="Glyco_hydro18_cat"/>
</dbReference>
<dbReference type="Proteomes" id="UP000054477">
    <property type="component" value="Unassembled WGS sequence"/>
</dbReference>
<keyword evidence="4" id="KW-0119">Carbohydrate metabolism</keyword>
<dbReference type="EMBL" id="KN838759">
    <property type="protein sequence ID" value="KIJ95357.1"/>
    <property type="molecule type" value="Genomic_DNA"/>
</dbReference>
<feature type="domain" description="GH18" evidence="10">
    <location>
        <begin position="52"/>
        <end position="398"/>
    </location>
</feature>
<gene>
    <name evidence="11" type="ORF">K443DRAFT_11441</name>
</gene>
<dbReference type="InterPro" id="IPR029070">
    <property type="entry name" value="Chitinase_insertion_sf"/>
</dbReference>
<dbReference type="GO" id="GO:0008061">
    <property type="term" value="F:chitin binding"/>
    <property type="evidence" value="ECO:0007669"/>
    <property type="project" value="InterPro"/>
</dbReference>
<comment type="similarity">
    <text evidence="8">Belongs to the glycosyl hydrolase 18 family.</text>
</comment>
<dbReference type="SUPFAM" id="SSF51445">
    <property type="entry name" value="(Trans)glycosidases"/>
    <property type="match status" value="1"/>
</dbReference>
<reference evidence="11 12" key="1">
    <citation type="submission" date="2014-04" db="EMBL/GenBank/DDBJ databases">
        <authorList>
            <consortium name="DOE Joint Genome Institute"/>
            <person name="Kuo A."/>
            <person name="Kohler A."/>
            <person name="Nagy L.G."/>
            <person name="Floudas D."/>
            <person name="Copeland A."/>
            <person name="Barry K.W."/>
            <person name="Cichocki N."/>
            <person name="Veneault-Fourrey C."/>
            <person name="LaButti K."/>
            <person name="Lindquist E.A."/>
            <person name="Lipzen A."/>
            <person name="Lundell T."/>
            <person name="Morin E."/>
            <person name="Murat C."/>
            <person name="Sun H."/>
            <person name="Tunlid A."/>
            <person name="Henrissat B."/>
            <person name="Grigoriev I.V."/>
            <person name="Hibbett D.S."/>
            <person name="Martin F."/>
            <person name="Nordberg H.P."/>
            <person name="Cantor M.N."/>
            <person name="Hua S.X."/>
        </authorList>
    </citation>
    <scope>NUCLEOTIDE SEQUENCE [LARGE SCALE GENOMIC DNA]</scope>
    <source>
        <strain evidence="11 12">LaAM-08-1</strain>
    </source>
</reference>
<keyword evidence="9" id="KW-0732">Signal</keyword>
<dbReference type="STRING" id="1095629.A0A0C9XGV5"/>
<dbReference type="GO" id="GO:0000272">
    <property type="term" value="P:polysaccharide catabolic process"/>
    <property type="evidence" value="ECO:0007669"/>
    <property type="project" value="UniProtKB-KW"/>
</dbReference>
<dbReference type="InterPro" id="IPR011583">
    <property type="entry name" value="Chitinase_II/V-like_cat"/>
</dbReference>
<dbReference type="Gene3D" id="3.10.50.10">
    <property type="match status" value="1"/>
</dbReference>
<dbReference type="PROSITE" id="PS51910">
    <property type="entry name" value="GH18_2"/>
    <property type="match status" value="1"/>
</dbReference>
<evidence type="ECO:0000256" key="9">
    <source>
        <dbReference type="SAM" id="SignalP"/>
    </source>
</evidence>
<evidence type="ECO:0000259" key="10">
    <source>
        <dbReference type="PROSITE" id="PS51910"/>
    </source>
</evidence>
<dbReference type="PANTHER" id="PTHR11177">
    <property type="entry name" value="CHITINASE"/>
    <property type="match status" value="1"/>
</dbReference>
<evidence type="ECO:0000256" key="4">
    <source>
        <dbReference type="ARBA" id="ARBA00023277"/>
    </source>
</evidence>
<comment type="catalytic activity">
    <reaction evidence="1">
        <text>Random endo-hydrolysis of N-acetyl-beta-D-glucosaminide (1-&gt;4)-beta-linkages in chitin and chitodextrins.</text>
        <dbReference type="EC" id="3.2.1.14"/>
    </reaction>
</comment>
<dbReference type="HOGENOM" id="CLU_002833_6_1_1"/>
<name>A0A0C9XGV5_9AGAR</name>
<keyword evidence="2 7" id="KW-0378">Hydrolase</keyword>
<evidence type="ECO:0000256" key="7">
    <source>
        <dbReference type="RuleBase" id="RU000489"/>
    </source>
</evidence>
<dbReference type="PANTHER" id="PTHR11177:SF392">
    <property type="entry name" value="HAP41P"/>
    <property type="match status" value="1"/>
</dbReference>
<feature type="signal peptide" evidence="9">
    <location>
        <begin position="1"/>
        <end position="18"/>
    </location>
</feature>
<dbReference type="SUPFAM" id="SSF54556">
    <property type="entry name" value="Chitinase insertion domain"/>
    <property type="match status" value="1"/>
</dbReference>
<evidence type="ECO:0000256" key="5">
    <source>
        <dbReference type="ARBA" id="ARBA00023295"/>
    </source>
</evidence>
<keyword evidence="12" id="KW-1185">Reference proteome</keyword>
<dbReference type="GO" id="GO:0008843">
    <property type="term" value="F:endochitinase activity"/>
    <property type="evidence" value="ECO:0007669"/>
    <property type="project" value="UniProtKB-EC"/>
</dbReference>
<sequence>MTKLLFFSLFSAIAIAFAQLAPTRPSPDSAPAVQSTQLARRATSNSTFTEDVLATAWYPGWLGGTYAPDTLSWDKHNALTFAFATTTSDASVIALDSESASLLPTFVSAAKSHNVKALLSIGGWTGSQYYSSNVATANCRTTFVKAVIDLATKDNLDGIDFDWENPNHQGIGCNVISSRDSSNFLSFLQELGQDAVGSILALSSAVGLTPYAGSDGAPMTDVSAFAEYLDWIAIMAYDVWGSWSTAIALGVAAYGHSFSVANSAAVVDNQLAAYPAFNKAAQPAGEGETATTATTDQCGITSGPTGVFNFEGMVGAGYLTTNGTAASNLVYRFDNCSKTPYVYDPSTNVEISYDDATSFADKGSFINEKGLLGFAMWHAVGDYKDILFDQRWDGHPGLLARPSSHACTQGYLNVIKTSLEVIRSLPRWGSNHLFSFPTTSQLPLFNFKIHTAVVRILLVAATNATEGQNAAKEPNAIAAQRMLWTSILFWGFILAEPRVSKWSLH</sequence>
<dbReference type="SMART" id="SM00636">
    <property type="entry name" value="Glyco_18"/>
    <property type="match status" value="1"/>
</dbReference>
<proteinExistence type="inferred from homology"/>
<evidence type="ECO:0000313" key="12">
    <source>
        <dbReference type="Proteomes" id="UP000054477"/>
    </source>
</evidence>
<feature type="chain" id="PRO_5002216783" evidence="9">
    <location>
        <begin position="19"/>
        <end position="505"/>
    </location>
</feature>
<protein>
    <submittedName>
        <fullName evidence="11">Glycoside hydrolase family 18 protein</fullName>
    </submittedName>
</protein>
<evidence type="ECO:0000256" key="1">
    <source>
        <dbReference type="ARBA" id="ARBA00000822"/>
    </source>
</evidence>
<reference evidence="12" key="2">
    <citation type="submission" date="2015-01" db="EMBL/GenBank/DDBJ databases">
        <title>Evolutionary Origins and Diversification of the Mycorrhizal Mutualists.</title>
        <authorList>
            <consortium name="DOE Joint Genome Institute"/>
            <consortium name="Mycorrhizal Genomics Consortium"/>
            <person name="Kohler A."/>
            <person name="Kuo A."/>
            <person name="Nagy L.G."/>
            <person name="Floudas D."/>
            <person name="Copeland A."/>
            <person name="Barry K.W."/>
            <person name="Cichocki N."/>
            <person name="Veneault-Fourrey C."/>
            <person name="LaButti K."/>
            <person name="Lindquist E.A."/>
            <person name="Lipzen A."/>
            <person name="Lundell T."/>
            <person name="Morin E."/>
            <person name="Murat C."/>
            <person name="Riley R."/>
            <person name="Ohm R."/>
            <person name="Sun H."/>
            <person name="Tunlid A."/>
            <person name="Henrissat B."/>
            <person name="Grigoriev I.V."/>
            <person name="Hibbett D.S."/>
            <person name="Martin F."/>
        </authorList>
    </citation>
    <scope>NUCLEOTIDE SEQUENCE [LARGE SCALE GENOMIC DNA]</scope>
    <source>
        <strain evidence="12">LaAM-08-1</strain>
    </source>
</reference>
<evidence type="ECO:0000256" key="2">
    <source>
        <dbReference type="ARBA" id="ARBA00022801"/>
    </source>
</evidence>
<dbReference type="InterPro" id="IPR017853">
    <property type="entry name" value="GH"/>
</dbReference>
<dbReference type="InterPro" id="IPR001579">
    <property type="entry name" value="Glyco_hydro_18_chit_AS"/>
</dbReference>
<accession>A0A0C9XGV5</accession>
<evidence type="ECO:0000256" key="8">
    <source>
        <dbReference type="RuleBase" id="RU004453"/>
    </source>
</evidence>
<dbReference type="Gene3D" id="3.20.20.80">
    <property type="entry name" value="Glycosidases"/>
    <property type="match status" value="2"/>
</dbReference>